<reference evidence="4 5" key="1">
    <citation type="journal article" date="2015" name="Genome Biol.">
        <title>Comparative genomics of Steinernema reveals deeply conserved gene regulatory networks.</title>
        <authorList>
            <person name="Dillman A.R."/>
            <person name="Macchietto M."/>
            <person name="Porter C.F."/>
            <person name="Rogers A."/>
            <person name="Williams B."/>
            <person name="Antoshechkin I."/>
            <person name="Lee M.M."/>
            <person name="Goodwin Z."/>
            <person name="Lu X."/>
            <person name="Lewis E.E."/>
            <person name="Goodrich-Blair H."/>
            <person name="Stock S.P."/>
            <person name="Adams B.J."/>
            <person name="Sternberg P.W."/>
            <person name="Mortazavi A."/>
        </authorList>
    </citation>
    <scope>NUCLEOTIDE SEQUENCE [LARGE SCALE GENOMIC DNA]</scope>
    <source>
        <strain evidence="4 5">ALL</strain>
    </source>
</reference>
<dbReference type="Proteomes" id="UP000298663">
    <property type="component" value="Unassembled WGS sequence"/>
</dbReference>
<dbReference type="PANTHER" id="PTHR15653">
    <property type="entry name" value="STRIATIN"/>
    <property type="match status" value="1"/>
</dbReference>
<keyword evidence="1" id="KW-0175">Coiled coil</keyword>
<dbReference type="InterPro" id="IPR051488">
    <property type="entry name" value="WD_repeat_striatin"/>
</dbReference>
<feature type="region of interest" description="Disordered" evidence="2">
    <location>
        <begin position="1"/>
        <end position="54"/>
    </location>
</feature>
<protein>
    <recommendedName>
        <fullName evidence="3">Striatin N-terminal domain-containing protein</fullName>
    </recommendedName>
</protein>
<accession>A0A4V6A0J1</accession>
<sequence length="182" mass="19758">MVSSVVSITGRGLNLSSFTGQESDSEGPLGMQHQQGESSSSSGNGDGSGEEGQKSQYTIPGVLHFIQHSFSKYELDRINWEIERAELQGFLSHPLQGGPKKTLRPDIPDLCSLARQSGVISSSLVAKDRSVTLINDVQPTGRSRPLQTARFRQWIGFQTSTSVLSAGRFFFGPSCRQEVIGL</sequence>
<evidence type="ECO:0000313" key="4">
    <source>
        <dbReference type="EMBL" id="TKR70875.1"/>
    </source>
</evidence>
<dbReference type="EMBL" id="AZBU02000007">
    <property type="protein sequence ID" value="TKR70875.1"/>
    <property type="molecule type" value="Genomic_DNA"/>
</dbReference>
<dbReference type="InterPro" id="IPR013258">
    <property type="entry name" value="Striatin_N"/>
</dbReference>
<proteinExistence type="predicted"/>
<dbReference type="PANTHER" id="PTHR15653:SF0">
    <property type="entry name" value="CONNECTOR OF KINASE TO AP-1, ISOFORM E"/>
    <property type="match status" value="1"/>
</dbReference>
<organism evidence="4 5">
    <name type="scientific">Steinernema carpocapsae</name>
    <name type="common">Entomopathogenic nematode</name>
    <dbReference type="NCBI Taxonomy" id="34508"/>
    <lineage>
        <taxon>Eukaryota</taxon>
        <taxon>Metazoa</taxon>
        <taxon>Ecdysozoa</taxon>
        <taxon>Nematoda</taxon>
        <taxon>Chromadorea</taxon>
        <taxon>Rhabditida</taxon>
        <taxon>Tylenchina</taxon>
        <taxon>Panagrolaimomorpha</taxon>
        <taxon>Strongyloidoidea</taxon>
        <taxon>Steinernematidae</taxon>
        <taxon>Steinernema</taxon>
    </lineage>
</organism>
<comment type="caution">
    <text evidence="4">The sequence shown here is derived from an EMBL/GenBank/DDBJ whole genome shotgun (WGS) entry which is preliminary data.</text>
</comment>
<evidence type="ECO:0000256" key="2">
    <source>
        <dbReference type="SAM" id="MobiDB-lite"/>
    </source>
</evidence>
<evidence type="ECO:0000313" key="5">
    <source>
        <dbReference type="Proteomes" id="UP000298663"/>
    </source>
</evidence>
<dbReference type="AlphaFoldDB" id="A0A4V6A0J1"/>
<evidence type="ECO:0000259" key="3">
    <source>
        <dbReference type="Pfam" id="PF08232"/>
    </source>
</evidence>
<reference evidence="4 5" key="2">
    <citation type="journal article" date="2019" name="G3 (Bethesda)">
        <title>Hybrid Assembly of the Genome of the Entomopathogenic Nematode Steinernema carpocapsae Identifies the X-Chromosome.</title>
        <authorList>
            <person name="Serra L."/>
            <person name="Macchietto M."/>
            <person name="Macias-Munoz A."/>
            <person name="McGill C.J."/>
            <person name="Rodriguez I.M."/>
            <person name="Rodriguez B."/>
            <person name="Murad R."/>
            <person name="Mortazavi A."/>
        </authorList>
    </citation>
    <scope>NUCLEOTIDE SEQUENCE [LARGE SCALE GENOMIC DNA]</scope>
    <source>
        <strain evidence="4 5">ALL</strain>
    </source>
</reference>
<keyword evidence="5" id="KW-1185">Reference proteome</keyword>
<name>A0A4V6A0J1_STECR</name>
<evidence type="ECO:0000256" key="1">
    <source>
        <dbReference type="ARBA" id="ARBA00023054"/>
    </source>
</evidence>
<dbReference type="OrthoDB" id="727118at2759"/>
<dbReference type="Pfam" id="PF08232">
    <property type="entry name" value="Striatin"/>
    <property type="match status" value="1"/>
</dbReference>
<gene>
    <name evidence="4" type="ORF">L596_022843</name>
</gene>
<feature type="domain" description="Striatin N-terminal" evidence="3">
    <location>
        <begin position="58"/>
        <end position="89"/>
    </location>
</feature>